<comment type="caution">
    <text evidence="2">The sequence shown here is derived from an EMBL/GenBank/DDBJ whole genome shotgun (WGS) entry which is preliminary data.</text>
</comment>
<evidence type="ECO:0000256" key="1">
    <source>
        <dbReference type="SAM" id="MobiDB-lite"/>
    </source>
</evidence>
<gene>
    <name evidence="2" type="ORF">SAY86_023253</name>
</gene>
<accession>A0AAN7M729</accession>
<name>A0AAN7M729_TRANT</name>
<feature type="compositionally biased region" description="Basic residues" evidence="1">
    <location>
        <begin position="102"/>
        <end position="117"/>
    </location>
</feature>
<protein>
    <submittedName>
        <fullName evidence="2">Uncharacterized protein</fullName>
    </submittedName>
</protein>
<dbReference type="AlphaFoldDB" id="A0AAN7M729"/>
<keyword evidence="3" id="KW-1185">Reference proteome</keyword>
<dbReference type="Proteomes" id="UP001346149">
    <property type="component" value="Unassembled WGS sequence"/>
</dbReference>
<proteinExistence type="predicted"/>
<organism evidence="2 3">
    <name type="scientific">Trapa natans</name>
    <name type="common">Water chestnut</name>
    <dbReference type="NCBI Taxonomy" id="22666"/>
    <lineage>
        <taxon>Eukaryota</taxon>
        <taxon>Viridiplantae</taxon>
        <taxon>Streptophyta</taxon>
        <taxon>Embryophyta</taxon>
        <taxon>Tracheophyta</taxon>
        <taxon>Spermatophyta</taxon>
        <taxon>Magnoliopsida</taxon>
        <taxon>eudicotyledons</taxon>
        <taxon>Gunneridae</taxon>
        <taxon>Pentapetalae</taxon>
        <taxon>rosids</taxon>
        <taxon>malvids</taxon>
        <taxon>Myrtales</taxon>
        <taxon>Lythraceae</taxon>
        <taxon>Trapa</taxon>
    </lineage>
</organism>
<dbReference type="PANTHER" id="PTHR36709">
    <property type="entry name" value="OS02G0604100 PROTEIN"/>
    <property type="match status" value="1"/>
</dbReference>
<evidence type="ECO:0000313" key="2">
    <source>
        <dbReference type="EMBL" id="KAK4792818.1"/>
    </source>
</evidence>
<evidence type="ECO:0000313" key="3">
    <source>
        <dbReference type="Proteomes" id="UP001346149"/>
    </source>
</evidence>
<dbReference type="PANTHER" id="PTHR36709:SF1">
    <property type="entry name" value="OS02G0604100 PROTEIN"/>
    <property type="match status" value="1"/>
</dbReference>
<feature type="region of interest" description="Disordered" evidence="1">
    <location>
        <begin position="18"/>
        <end position="46"/>
    </location>
</feature>
<dbReference type="EMBL" id="JAXQNO010000008">
    <property type="protein sequence ID" value="KAK4792818.1"/>
    <property type="molecule type" value="Genomic_DNA"/>
</dbReference>
<reference evidence="2 3" key="1">
    <citation type="journal article" date="2023" name="Hortic Res">
        <title>Pangenome of water caltrop reveals structural variations and asymmetric subgenome divergence after allopolyploidization.</title>
        <authorList>
            <person name="Zhang X."/>
            <person name="Chen Y."/>
            <person name="Wang L."/>
            <person name="Yuan Y."/>
            <person name="Fang M."/>
            <person name="Shi L."/>
            <person name="Lu R."/>
            <person name="Comes H.P."/>
            <person name="Ma Y."/>
            <person name="Chen Y."/>
            <person name="Huang G."/>
            <person name="Zhou Y."/>
            <person name="Zheng Z."/>
            <person name="Qiu Y."/>
        </authorList>
    </citation>
    <scope>NUCLEOTIDE SEQUENCE [LARGE SCALE GENOMIC DNA]</scope>
    <source>
        <strain evidence="2">F231</strain>
    </source>
</reference>
<sequence>MAKFNVTQKRRRALIAERKRAHRGDPLTGKLNHKPQPLSVSGKRKQKLLKKWRREQKDAIEKGLISLQDTKMSVVEGTSPHTSMEHFPLGFTMNVKIKKGFKLKRSMRKGKGKKKSNSPKSPASGTLVDSMVE</sequence>
<feature type="region of interest" description="Disordered" evidence="1">
    <location>
        <begin position="102"/>
        <end position="133"/>
    </location>
</feature>